<feature type="non-terminal residue" evidence="1">
    <location>
        <position position="1"/>
    </location>
</feature>
<protein>
    <submittedName>
        <fullName evidence="1">Uncharacterized protein</fullName>
    </submittedName>
</protein>
<proteinExistence type="predicted"/>
<evidence type="ECO:0000313" key="2">
    <source>
        <dbReference type="Proteomes" id="UP000767238"/>
    </source>
</evidence>
<gene>
    <name evidence="1" type="ORF">KCV03_g394</name>
</gene>
<organism evidence="1 2">
    <name type="scientific">Aureobasidium melanogenum</name>
    <name type="common">Aureobasidium pullulans var. melanogenum</name>
    <dbReference type="NCBI Taxonomy" id="46634"/>
    <lineage>
        <taxon>Eukaryota</taxon>
        <taxon>Fungi</taxon>
        <taxon>Dikarya</taxon>
        <taxon>Ascomycota</taxon>
        <taxon>Pezizomycotina</taxon>
        <taxon>Dothideomycetes</taxon>
        <taxon>Dothideomycetidae</taxon>
        <taxon>Dothideales</taxon>
        <taxon>Saccotheciaceae</taxon>
        <taxon>Aureobasidium</taxon>
    </lineage>
</organism>
<comment type="caution">
    <text evidence="1">The sequence shown here is derived from an EMBL/GenBank/DDBJ whole genome shotgun (WGS) entry which is preliminary data.</text>
</comment>
<accession>A0A9P8GQH0</accession>
<reference evidence="1" key="1">
    <citation type="journal article" date="2021" name="J Fungi (Basel)">
        <title>Virulence traits and population genomics of the black yeast Aureobasidium melanogenum.</title>
        <authorList>
            <person name="Cernosa A."/>
            <person name="Sun X."/>
            <person name="Gostincar C."/>
            <person name="Fang C."/>
            <person name="Gunde-Cimerman N."/>
            <person name="Song Z."/>
        </authorList>
    </citation>
    <scope>NUCLEOTIDE SEQUENCE</scope>
    <source>
        <strain evidence="1">EXF-8016</strain>
    </source>
</reference>
<sequence>LSSSLPYAAAISIRAQVEDVVHCRWLCDSMWSFVGSGAQQYAQIVLPVTGSSVSGPNGQHIHFSRDKCNVFSCLCQSYLVMKSGRSPLPKASAIALKGAGSTRKIILVVEVAKLDIRILDGTTSLHATAIRDGILEVEELAKIGFFLQGRHVVKGVRWREKKNHNLSRIMKEEGVGRTVRQIIAKQRRESDHWLLLTVEYLLCLEAACYNHYKPWSETDYLVREIILENRSESIIVSCS</sequence>
<reference evidence="1" key="2">
    <citation type="submission" date="2021-08" db="EMBL/GenBank/DDBJ databases">
        <authorList>
            <person name="Gostincar C."/>
            <person name="Sun X."/>
            <person name="Song Z."/>
            <person name="Gunde-Cimerman N."/>
        </authorList>
    </citation>
    <scope>NUCLEOTIDE SEQUENCE</scope>
    <source>
        <strain evidence="1">EXF-8016</strain>
    </source>
</reference>
<evidence type="ECO:0000313" key="1">
    <source>
        <dbReference type="EMBL" id="KAH0237763.1"/>
    </source>
</evidence>
<feature type="non-terminal residue" evidence="1">
    <location>
        <position position="239"/>
    </location>
</feature>
<name>A0A9P8GQH0_AURME</name>
<dbReference type="EMBL" id="JAHFYH010000001">
    <property type="protein sequence ID" value="KAH0237763.1"/>
    <property type="molecule type" value="Genomic_DNA"/>
</dbReference>
<dbReference type="AlphaFoldDB" id="A0A9P8GQH0"/>
<dbReference type="Proteomes" id="UP000767238">
    <property type="component" value="Unassembled WGS sequence"/>
</dbReference>